<accession>A0ABS1S4N0</accession>
<comment type="similarity">
    <text evidence="2">Belongs to the bacterial solute-binding protein 1 family.</text>
</comment>
<dbReference type="Pfam" id="PF13416">
    <property type="entry name" value="SBP_bac_8"/>
    <property type="match status" value="1"/>
</dbReference>
<evidence type="ECO:0000313" key="7">
    <source>
        <dbReference type="Proteomes" id="UP000644749"/>
    </source>
</evidence>
<sequence>MPVPCPLGGQEHGAKTLHQREFRNVKTTLVLSTALAGMAFAATAQEVNVVSWGGAYEVSQVEAYNKPFTAATGIKANMIAADDPATPLKAQVEANNITGDVFDLAMADAIRLCDEGALMEFDPADLPAGADGTPAAEDFVDGSLGDCAVGNIVWGTVIGYDKTKFEAEAPTTVADFFDTEKFPGKRGLPKSPKRTLYLALIADGVAADDIYDTLATPEGVDRAFAKLDTIKNDVIWWEAGAQPMQLLADGEVVMTTVYNGRIFDAMVGEGKPFDVIWDGQYLEINAFVVPKDAPNPEAAVEYVKFATGTQPLADQAKYIAYGPARQSSAPLVGMYQDGTTEMAPHMPTEPEHLTTAVVDDPEFWADHDAELSERFNSWLAGS</sequence>
<dbReference type="EMBL" id="JAESHT010000006">
    <property type="protein sequence ID" value="MBL3673677.1"/>
    <property type="molecule type" value="Genomic_DNA"/>
</dbReference>
<comment type="subcellular location">
    <subcellularLocation>
        <location evidence="1">Periplasm</location>
    </subcellularLocation>
</comment>
<evidence type="ECO:0000256" key="2">
    <source>
        <dbReference type="ARBA" id="ARBA00008520"/>
    </source>
</evidence>
<keyword evidence="4" id="KW-0732">Signal</keyword>
<evidence type="ECO:0000256" key="4">
    <source>
        <dbReference type="ARBA" id="ARBA00022729"/>
    </source>
</evidence>
<dbReference type="PANTHER" id="PTHR30006:SF3">
    <property type="entry name" value="THIAMINE-BINDING PERIPLASMIC PROTEIN"/>
    <property type="match status" value="1"/>
</dbReference>
<dbReference type="Proteomes" id="UP000644749">
    <property type="component" value="Unassembled WGS sequence"/>
</dbReference>
<dbReference type="InterPro" id="IPR006059">
    <property type="entry name" value="SBP"/>
</dbReference>
<proteinExistence type="inferred from homology"/>
<dbReference type="Gene3D" id="3.40.190.10">
    <property type="entry name" value="Periplasmic binding protein-like II"/>
    <property type="match status" value="2"/>
</dbReference>
<dbReference type="SUPFAM" id="SSF53850">
    <property type="entry name" value="Periplasmic binding protein-like II"/>
    <property type="match status" value="1"/>
</dbReference>
<evidence type="ECO:0000256" key="1">
    <source>
        <dbReference type="ARBA" id="ARBA00004418"/>
    </source>
</evidence>
<evidence type="ECO:0000256" key="3">
    <source>
        <dbReference type="ARBA" id="ARBA00022448"/>
    </source>
</evidence>
<dbReference type="PANTHER" id="PTHR30006">
    <property type="entry name" value="THIAMINE-BINDING PERIPLASMIC PROTEIN-RELATED"/>
    <property type="match status" value="1"/>
</dbReference>
<reference evidence="6 7" key="1">
    <citation type="submission" date="2021-01" db="EMBL/GenBank/DDBJ databases">
        <title>011410 draft genome.</title>
        <authorList>
            <person name="Lang L."/>
        </authorList>
    </citation>
    <scope>NUCLEOTIDE SEQUENCE [LARGE SCALE GENOMIC DNA]</scope>
    <source>
        <strain evidence="6 7">KCTC 42845</strain>
    </source>
</reference>
<evidence type="ECO:0000256" key="5">
    <source>
        <dbReference type="ARBA" id="ARBA00022764"/>
    </source>
</evidence>
<keyword evidence="3" id="KW-0813">Transport</keyword>
<gene>
    <name evidence="6" type="ORF">JL111_09275</name>
</gene>
<protein>
    <submittedName>
        <fullName evidence="6">ABC transporter substrate-binding protein</fullName>
    </submittedName>
</protein>
<comment type="caution">
    <text evidence="6">The sequence shown here is derived from an EMBL/GenBank/DDBJ whole genome shotgun (WGS) entry which is preliminary data.</text>
</comment>
<name>A0ABS1S4N0_9RHOB</name>
<evidence type="ECO:0000313" key="6">
    <source>
        <dbReference type="EMBL" id="MBL3673677.1"/>
    </source>
</evidence>
<dbReference type="CDD" id="cd13589">
    <property type="entry name" value="PBP2_polyamine_RpCGA009"/>
    <property type="match status" value="1"/>
</dbReference>
<keyword evidence="5" id="KW-0574">Periplasm</keyword>
<organism evidence="6 7">
    <name type="scientific">Paracoccus aerius</name>
    <dbReference type="NCBI Taxonomy" id="1915382"/>
    <lineage>
        <taxon>Bacteria</taxon>
        <taxon>Pseudomonadati</taxon>
        <taxon>Pseudomonadota</taxon>
        <taxon>Alphaproteobacteria</taxon>
        <taxon>Rhodobacterales</taxon>
        <taxon>Paracoccaceae</taxon>
        <taxon>Paracoccus</taxon>
    </lineage>
</organism>
<keyword evidence="7" id="KW-1185">Reference proteome</keyword>